<dbReference type="PANTHER" id="PTHR43065:SF46">
    <property type="entry name" value="C4-DICARBOXYLATE TRANSPORT SENSOR PROTEIN DCTB"/>
    <property type="match status" value="1"/>
</dbReference>
<feature type="modified residue" description="4-aspartylphosphate" evidence="9">
    <location>
        <position position="696"/>
    </location>
</feature>
<evidence type="ECO:0000256" key="8">
    <source>
        <dbReference type="ARBA" id="ARBA00023012"/>
    </source>
</evidence>
<evidence type="ECO:0000256" key="4">
    <source>
        <dbReference type="ARBA" id="ARBA00022679"/>
    </source>
</evidence>
<dbReference type="EC" id="2.7.13.3" evidence="2"/>
<gene>
    <name evidence="13" type="ORF">C8N43_0981</name>
</gene>
<dbReference type="Pfam" id="PF00512">
    <property type="entry name" value="HisKA"/>
    <property type="match status" value="1"/>
</dbReference>
<dbReference type="InterPro" id="IPR036890">
    <property type="entry name" value="HATPase_C_sf"/>
</dbReference>
<feature type="domain" description="PAC" evidence="12">
    <location>
        <begin position="340"/>
        <end position="392"/>
    </location>
</feature>
<comment type="caution">
    <text evidence="13">The sequence shown here is derived from an EMBL/GenBank/DDBJ whole genome shotgun (WGS) entry which is preliminary data.</text>
</comment>
<dbReference type="SMART" id="SM00388">
    <property type="entry name" value="HisKA"/>
    <property type="match status" value="1"/>
</dbReference>
<dbReference type="AlphaFoldDB" id="A0A2T6BJU3"/>
<evidence type="ECO:0000259" key="12">
    <source>
        <dbReference type="PROSITE" id="PS50113"/>
    </source>
</evidence>
<dbReference type="SMART" id="SM00387">
    <property type="entry name" value="HATPase_c"/>
    <property type="match status" value="1"/>
</dbReference>
<dbReference type="InterPro" id="IPR001789">
    <property type="entry name" value="Sig_transdc_resp-reg_receiver"/>
</dbReference>
<keyword evidence="5" id="KW-0547">Nucleotide-binding</keyword>
<evidence type="ECO:0000256" key="5">
    <source>
        <dbReference type="ARBA" id="ARBA00022741"/>
    </source>
</evidence>
<accession>A0A2T6BJU3</accession>
<keyword evidence="4" id="KW-0808">Transferase</keyword>
<dbReference type="Pfam" id="PF00072">
    <property type="entry name" value="Response_reg"/>
    <property type="match status" value="1"/>
</dbReference>
<keyword evidence="14" id="KW-1185">Reference proteome</keyword>
<protein>
    <recommendedName>
        <fullName evidence="2">histidine kinase</fullName>
        <ecNumber evidence="2">2.7.13.3</ecNumber>
    </recommendedName>
</protein>
<keyword evidence="7" id="KW-0067">ATP-binding</keyword>
<dbReference type="SUPFAM" id="SSF55874">
    <property type="entry name" value="ATPase domain of HSP90 chaperone/DNA topoisomerase II/histidine kinase"/>
    <property type="match status" value="1"/>
</dbReference>
<evidence type="ECO:0000256" key="7">
    <source>
        <dbReference type="ARBA" id="ARBA00022840"/>
    </source>
</evidence>
<dbReference type="GO" id="GO:0000155">
    <property type="term" value="F:phosphorelay sensor kinase activity"/>
    <property type="evidence" value="ECO:0007669"/>
    <property type="project" value="InterPro"/>
</dbReference>
<dbReference type="InterPro" id="IPR001610">
    <property type="entry name" value="PAC"/>
</dbReference>
<evidence type="ECO:0000256" key="6">
    <source>
        <dbReference type="ARBA" id="ARBA00022777"/>
    </source>
</evidence>
<dbReference type="PRINTS" id="PR00344">
    <property type="entry name" value="BCTRLSENSOR"/>
</dbReference>
<evidence type="ECO:0000259" key="11">
    <source>
        <dbReference type="PROSITE" id="PS50110"/>
    </source>
</evidence>
<dbReference type="SUPFAM" id="SSF55785">
    <property type="entry name" value="PYP-like sensor domain (PAS domain)"/>
    <property type="match status" value="1"/>
</dbReference>
<dbReference type="GO" id="GO:0005524">
    <property type="term" value="F:ATP binding"/>
    <property type="evidence" value="ECO:0007669"/>
    <property type="project" value="UniProtKB-KW"/>
</dbReference>
<evidence type="ECO:0000313" key="14">
    <source>
        <dbReference type="Proteomes" id="UP000243978"/>
    </source>
</evidence>
<proteinExistence type="predicted"/>
<dbReference type="Pfam" id="PF02518">
    <property type="entry name" value="HATPase_c"/>
    <property type="match status" value="1"/>
</dbReference>
<dbReference type="Gene3D" id="1.10.287.130">
    <property type="match status" value="1"/>
</dbReference>
<evidence type="ECO:0000256" key="1">
    <source>
        <dbReference type="ARBA" id="ARBA00000085"/>
    </source>
</evidence>
<dbReference type="InterPro" id="IPR011006">
    <property type="entry name" value="CheY-like_superfamily"/>
</dbReference>
<dbReference type="SUPFAM" id="SSF52172">
    <property type="entry name" value="CheY-like"/>
    <property type="match status" value="1"/>
</dbReference>
<dbReference type="Proteomes" id="UP000243978">
    <property type="component" value="Unassembled WGS sequence"/>
</dbReference>
<dbReference type="InterPro" id="IPR036097">
    <property type="entry name" value="HisK_dim/P_sf"/>
</dbReference>
<dbReference type="Gene3D" id="3.30.565.10">
    <property type="entry name" value="Histidine kinase-like ATPase, C-terminal domain"/>
    <property type="match status" value="1"/>
</dbReference>
<evidence type="ECO:0000259" key="10">
    <source>
        <dbReference type="PROSITE" id="PS50109"/>
    </source>
</evidence>
<dbReference type="EMBL" id="QBKS01000001">
    <property type="protein sequence ID" value="PTX56326.1"/>
    <property type="molecule type" value="Genomic_DNA"/>
</dbReference>
<evidence type="ECO:0000256" key="9">
    <source>
        <dbReference type="PROSITE-ProRule" id="PRU00169"/>
    </source>
</evidence>
<sequence length="771" mass="84940">MNFAGPQDLRQLQKLSTPVWIFDVDRHGIWWANSQGLAFWKAGSVDELRLRDFSSDSATVRERLRQIVELASDDGQINDTWTLYPSGEPQTVILSFQPVEIEGTYKGILIELVQLLGRDANDDTWRLLEAARATSLMMTTFSMEGQVLTQNPAALACYGAPGSSDDGLTQLQARFRDPALAEKVLNCGSSNELAHWEAEMRTAAGLRTHALSARMGRDPVNGDAVTVLTEEDVSERVRLRALQESEKERLKHAVAESSDKLRISQERFELAVQTAAIWDWDVVEDRLFLSPNFTEALGYERGEFTEHLRANRIASVLHEEDVAAYEAKIVDHLAHPTRPLTHEMRFVTKSGEARWYHCQGKCVTDEHGKAIRSVGLLTDITERKALEATLLVSQRMEAIGQLTGGIAHDFNNLLTVIQGNAELLKEFQGSDDELTAEIVSAVRRGADLTKHLLAFARQQTLIPKAVDLHQLVPEMKKTFLRTISETVTVDFEAAPDLWPVHADPTQLETAILNLALNARDAMPGGGTLTIACRNAEAQEIARATELELERHDYVVLAFSDTGKGMSPEQVQKAFEPFYTTKGVGQGSGLGLSMVQGFSRQSRGDTRITSVPGRGTTVSIYLPRAEVAATPRANPTPPEIALGQDEHIHILEDNQHVQETVSKLVRSLGYSVTTSDTAAEALEWTHRNPQADLYLVDILLPGGKSGVDFARALKTRQPSANILFMSGFSENQLASSSGEELGANFIAKPFDRSAISKALRHVLAGARVAQKA</sequence>
<reference evidence="13 14" key="1">
    <citation type="submission" date="2018-04" db="EMBL/GenBank/DDBJ databases">
        <title>Genomic Encyclopedia of Archaeal and Bacterial Type Strains, Phase II (KMG-II): from individual species to whole genera.</title>
        <authorList>
            <person name="Goeker M."/>
        </authorList>
    </citation>
    <scope>NUCLEOTIDE SEQUENCE [LARGE SCALE GENOMIC DNA]</scope>
    <source>
        <strain evidence="13 14">DSM 100977</strain>
    </source>
</reference>
<keyword evidence="3 9" id="KW-0597">Phosphoprotein</keyword>
<dbReference type="PROSITE" id="PS50113">
    <property type="entry name" value="PAC"/>
    <property type="match status" value="1"/>
</dbReference>
<dbReference type="Pfam" id="PF08447">
    <property type="entry name" value="PAS_3"/>
    <property type="match status" value="1"/>
</dbReference>
<feature type="domain" description="Histidine kinase" evidence="10">
    <location>
        <begin position="405"/>
        <end position="625"/>
    </location>
</feature>
<organism evidence="13 14">
    <name type="scientific">Litoreibacter ponti</name>
    <dbReference type="NCBI Taxonomy" id="1510457"/>
    <lineage>
        <taxon>Bacteria</taxon>
        <taxon>Pseudomonadati</taxon>
        <taxon>Pseudomonadota</taxon>
        <taxon>Alphaproteobacteria</taxon>
        <taxon>Rhodobacterales</taxon>
        <taxon>Roseobacteraceae</taxon>
        <taxon>Litoreibacter</taxon>
    </lineage>
</organism>
<dbReference type="PROSITE" id="PS50109">
    <property type="entry name" value="HIS_KIN"/>
    <property type="match status" value="1"/>
</dbReference>
<dbReference type="InterPro" id="IPR003594">
    <property type="entry name" value="HATPase_dom"/>
</dbReference>
<dbReference type="InterPro" id="IPR035965">
    <property type="entry name" value="PAS-like_dom_sf"/>
</dbReference>
<comment type="catalytic activity">
    <reaction evidence="1">
        <text>ATP + protein L-histidine = ADP + protein N-phospho-L-histidine.</text>
        <dbReference type="EC" id="2.7.13.3"/>
    </reaction>
</comment>
<dbReference type="SUPFAM" id="SSF47384">
    <property type="entry name" value="Homodimeric domain of signal transducing histidine kinase"/>
    <property type="match status" value="1"/>
</dbReference>
<keyword evidence="8" id="KW-0902">Two-component regulatory system</keyword>
<dbReference type="Gene3D" id="3.40.50.2300">
    <property type="match status" value="1"/>
</dbReference>
<evidence type="ECO:0000313" key="13">
    <source>
        <dbReference type="EMBL" id="PTX56326.1"/>
    </source>
</evidence>
<dbReference type="PANTHER" id="PTHR43065">
    <property type="entry name" value="SENSOR HISTIDINE KINASE"/>
    <property type="match status" value="1"/>
</dbReference>
<keyword evidence="6" id="KW-0418">Kinase</keyword>
<dbReference type="Gene3D" id="3.30.450.20">
    <property type="entry name" value="PAS domain"/>
    <property type="match status" value="1"/>
</dbReference>
<dbReference type="InterPro" id="IPR000014">
    <property type="entry name" value="PAS"/>
</dbReference>
<dbReference type="InterPro" id="IPR003661">
    <property type="entry name" value="HisK_dim/P_dom"/>
</dbReference>
<dbReference type="SMART" id="SM00448">
    <property type="entry name" value="REC"/>
    <property type="match status" value="1"/>
</dbReference>
<dbReference type="InterPro" id="IPR004358">
    <property type="entry name" value="Sig_transdc_His_kin-like_C"/>
</dbReference>
<name>A0A2T6BJU3_9RHOB</name>
<dbReference type="CDD" id="cd00130">
    <property type="entry name" value="PAS"/>
    <property type="match status" value="1"/>
</dbReference>
<dbReference type="PROSITE" id="PS50110">
    <property type="entry name" value="RESPONSE_REGULATORY"/>
    <property type="match status" value="1"/>
</dbReference>
<dbReference type="NCBIfam" id="TIGR00229">
    <property type="entry name" value="sensory_box"/>
    <property type="match status" value="1"/>
</dbReference>
<feature type="domain" description="Response regulatory" evidence="11">
    <location>
        <begin position="646"/>
        <end position="762"/>
    </location>
</feature>
<dbReference type="InterPro" id="IPR000700">
    <property type="entry name" value="PAS-assoc_C"/>
</dbReference>
<evidence type="ECO:0000256" key="3">
    <source>
        <dbReference type="ARBA" id="ARBA00022553"/>
    </source>
</evidence>
<dbReference type="InterPro" id="IPR005467">
    <property type="entry name" value="His_kinase_dom"/>
</dbReference>
<evidence type="ECO:0000256" key="2">
    <source>
        <dbReference type="ARBA" id="ARBA00012438"/>
    </source>
</evidence>
<dbReference type="InterPro" id="IPR013655">
    <property type="entry name" value="PAS_fold_3"/>
</dbReference>
<dbReference type="CDD" id="cd00082">
    <property type="entry name" value="HisKA"/>
    <property type="match status" value="1"/>
</dbReference>
<dbReference type="SMART" id="SM00086">
    <property type="entry name" value="PAC"/>
    <property type="match status" value="1"/>
</dbReference>